<reference evidence="2" key="1">
    <citation type="journal article" date="2020" name="Stud. Mycol.">
        <title>101 Dothideomycetes genomes: A test case for predicting lifestyles and emergence of pathogens.</title>
        <authorList>
            <person name="Haridas S."/>
            <person name="Albert R."/>
            <person name="Binder M."/>
            <person name="Bloem J."/>
            <person name="LaButti K."/>
            <person name="Salamov A."/>
            <person name="Andreopoulos B."/>
            <person name="Baker S."/>
            <person name="Barry K."/>
            <person name="Bills G."/>
            <person name="Bluhm B."/>
            <person name="Cannon C."/>
            <person name="Castanera R."/>
            <person name="Culley D."/>
            <person name="Daum C."/>
            <person name="Ezra D."/>
            <person name="Gonzalez J."/>
            <person name="Henrissat B."/>
            <person name="Kuo A."/>
            <person name="Liang C."/>
            <person name="Lipzen A."/>
            <person name="Lutzoni F."/>
            <person name="Magnuson J."/>
            <person name="Mondo S."/>
            <person name="Nolan M."/>
            <person name="Ohm R."/>
            <person name="Pangilinan J."/>
            <person name="Park H.-J."/>
            <person name="Ramirez L."/>
            <person name="Alfaro M."/>
            <person name="Sun H."/>
            <person name="Tritt A."/>
            <person name="Yoshinaga Y."/>
            <person name="Zwiers L.-H."/>
            <person name="Turgeon B."/>
            <person name="Goodwin S."/>
            <person name="Spatafora J."/>
            <person name="Crous P."/>
            <person name="Grigoriev I."/>
        </authorList>
    </citation>
    <scope>NUCLEOTIDE SEQUENCE [LARGE SCALE GENOMIC DNA]</scope>
    <source>
        <strain evidence="2">CBS 304.66</strain>
    </source>
</reference>
<keyword evidence="2" id="KW-1185">Reference proteome</keyword>
<name>A0A9P4K714_9PLEO</name>
<dbReference type="Proteomes" id="UP000800093">
    <property type="component" value="Unassembled WGS sequence"/>
</dbReference>
<evidence type="ECO:0000313" key="1">
    <source>
        <dbReference type="EMBL" id="KAF2263288.1"/>
    </source>
</evidence>
<dbReference type="AlphaFoldDB" id="A0A9P4K714"/>
<sequence>MSERGIDGKVRATLCTKRKAITQLGIVAAVRDSNAAAEGLHMSKQERQEGKRLPIPVGLGEEAHDRRAPQWPSFSLKLMRSWTTGMERPRSAHFEHGTTTEVGDVSMPFDIGRLGVLEEPPATIPRYNVTCAKHPVPSRSLIGRVDYFPSSSSRRGGST</sequence>
<gene>
    <name evidence="1" type="ORF">CC78DRAFT_569177</name>
</gene>
<protein>
    <submittedName>
        <fullName evidence="1">Uncharacterized protein</fullName>
    </submittedName>
</protein>
<dbReference type="EMBL" id="ML986628">
    <property type="protein sequence ID" value="KAF2263288.1"/>
    <property type="molecule type" value="Genomic_DNA"/>
</dbReference>
<evidence type="ECO:0000313" key="2">
    <source>
        <dbReference type="Proteomes" id="UP000800093"/>
    </source>
</evidence>
<accession>A0A9P4K714</accession>
<comment type="caution">
    <text evidence="1">The sequence shown here is derived from an EMBL/GenBank/DDBJ whole genome shotgun (WGS) entry which is preliminary data.</text>
</comment>
<organism evidence="1 2">
    <name type="scientific">Lojkania enalia</name>
    <dbReference type="NCBI Taxonomy" id="147567"/>
    <lineage>
        <taxon>Eukaryota</taxon>
        <taxon>Fungi</taxon>
        <taxon>Dikarya</taxon>
        <taxon>Ascomycota</taxon>
        <taxon>Pezizomycotina</taxon>
        <taxon>Dothideomycetes</taxon>
        <taxon>Pleosporomycetidae</taxon>
        <taxon>Pleosporales</taxon>
        <taxon>Pleosporales incertae sedis</taxon>
        <taxon>Lojkania</taxon>
    </lineage>
</organism>
<proteinExistence type="predicted"/>